<feature type="region of interest" description="Disordered" evidence="1">
    <location>
        <begin position="66"/>
        <end position="113"/>
    </location>
</feature>
<protein>
    <submittedName>
        <fullName evidence="2">Uncharacterized protein</fullName>
    </submittedName>
</protein>
<organism evidence="2 3">
    <name type="scientific">Leptosia nina</name>
    <dbReference type="NCBI Taxonomy" id="320188"/>
    <lineage>
        <taxon>Eukaryota</taxon>
        <taxon>Metazoa</taxon>
        <taxon>Ecdysozoa</taxon>
        <taxon>Arthropoda</taxon>
        <taxon>Hexapoda</taxon>
        <taxon>Insecta</taxon>
        <taxon>Pterygota</taxon>
        <taxon>Neoptera</taxon>
        <taxon>Endopterygota</taxon>
        <taxon>Lepidoptera</taxon>
        <taxon>Glossata</taxon>
        <taxon>Ditrysia</taxon>
        <taxon>Papilionoidea</taxon>
        <taxon>Pieridae</taxon>
        <taxon>Pierinae</taxon>
        <taxon>Leptosia</taxon>
    </lineage>
</organism>
<dbReference type="Proteomes" id="UP001497472">
    <property type="component" value="Unassembled WGS sequence"/>
</dbReference>
<evidence type="ECO:0000313" key="3">
    <source>
        <dbReference type="Proteomes" id="UP001497472"/>
    </source>
</evidence>
<feature type="compositionally biased region" description="Basic and acidic residues" evidence="1">
    <location>
        <begin position="77"/>
        <end position="87"/>
    </location>
</feature>
<name>A0AAV1K165_9NEOP</name>
<proteinExistence type="predicted"/>
<accession>A0AAV1K165</accession>
<feature type="compositionally biased region" description="Polar residues" evidence="1">
    <location>
        <begin position="91"/>
        <end position="108"/>
    </location>
</feature>
<sequence>MYENTAIHCMEAAVVNISAIDRNKPLVTAPAPRCVSYLWATVFEEPATSGDSGDESGSELEFIDKPMQNQQDWNGNNEKDLNNRESPPENQPSTSSANQEENKTSQPSLPRLLPKIDLPGGAMLYPSGRIKGRTVQHRHLANRSSSQFRCQWLWPQLGLLLTAARAHPATIAVNYKTSVPVLGNDCIPAEVTR</sequence>
<dbReference type="AlphaFoldDB" id="A0AAV1K165"/>
<evidence type="ECO:0000313" key="2">
    <source>
        <dbReference type="EMBL" id="CAK1555272.1"/>
    </source>
</evidence>
<keyword evidence="3" id="KW-1185">Reference proteome</keyword>
<dbReference type="EMBL" id="CAVLEF010000280">
    <property type="protein sequence ID" value="CAK1555272.1"/>
    <property type="molecule type" value="Genomic_DNA"/>
</dbReference>
<gene>
    <name evidence="2" type="ORF">LNINA_LOCUS14105</name>
</gene>
<feature type="compositionally biased region" description="Polar residues" evidence="1">
    <location>
        <begin position="67"/>
        <end position="76"/>
    </location>
</feature>
<reference evidence="2 3" key="1">
    <citation type="submission" date="2023-11" db="EMBL/GenBank/DDBJ databases">
        <authorList>
            <person name="Okamura Y."/>
        </authorList>
    </citation>
    <scope>NUCLEOTIDE SEQUENCE [LARGE SCALE GENOMIC DNA]</scope>
</reference>
<comment type="caution">
    <text evidence="2">The sequence shown here is derived from an EMBL/GenBank/DDBJ whole genome shotgun (WGS) entry which is preliminary data.</text>
</comment>
<evidence type="ECO:0000256" key="1">
    <source>
        <dbReference type="SAM" id="MobiDB-lite"/>
    </source>
</evidence>